<comment type="caution">
    <text evidence="2">The sequence shown here is derived from an EMBL/GenBank/DDBJ whole genome shotgun (WGS) entry which is preliminary data.</text>
</comment>
<evidence type="ECO:0000256" key="1">
    <source>
        <dbReference type="SAM" id="MobiDB-lite"/>
    </source>
</evidence>
<name>A0AA88NV66_9TELE</name>
<dbReference type="Proteomes" id="UP001187343">
    <property type="component" value="Unassembled WGS sequence"/>
</dbReference>
<feature type="region of interest" description="Disordered" evidence="1">
    <location>
        <begin position="1"/>
        <end position="39"/>
    </location>
</feature>
<dbReference type="AlphaFoldDB" id="A0AA88NV66"/>
<dbReference type="EMBL" id="JAUYZG010000025">
    <property type="protein sequence ID" value="KAK2867706.1"/>
    <property type="molecule type" value="Genomic_DNA"/>
</dbReference>
<evidence type="ECO:0000313" key="2">
    <source>
        <dbReference type="EMBL" id="KAK2867706.1"/>
    </source>
</evidence>
<evidence type="ECO:0000313" key="3">
    <source>
        <dbReference type="Proteomes" id="UP001187343"/>
    </source>
</evidence>
<gene>
    <name evidence="2" type="ORF">Q8A67_025823</name>
</gene>
<keyword evidence="3" id="KW-1185">Reference proteome</keyword>
<proteinExistence type="predicted"/>
<feature type="region of interest" description="Disordered" evidence="1">
    <location>
        <begin position="113"/>
        <end position="136"/>
    </location>
</feature>
<protein>
    <submittedName>
        <fullName evidence="2">Uncharacterized protein</fullName>
    </submittedName>
</protein>
<sequence length="159" mass="17727">MQPEPRQRIPMPVRMTDCRSPAQTAGRFSHGTPRGGQRSPVAEFGVIRFIQQTPAAGPVVWSVLKHNELSTPQTKHKSPASLEQSKQPSRALKACLEGRGVAGMHRPIRSHRSMETVRTPRQPSFPPCGSPHSTRRNSVMLAKERHLPVWFSSGPRPFK</sequence>
<accession>A0AA88NV66</accession>
<reference evidence="2" key="1">
    <citation type="submission" date="2023-08" db="EMBL/GenBank/DDBJ databases">
        <title>Chromosome-level Genome Assembly of mud carp (Cirrhinus molitorella).</title>
        <authorList>
            <person name="Liu H."/>
        </authorList>
    </citation>
    <scope>NUCLEOTIDE SEQUENCE</scope>
    <source>
        <strain evidence="2">Prfri</strain>
        <tissue evidence="2">Muscle</tissue>
    </source>
</reference>
<organism evidence="2 3">
    <name type="scientific">Cirrhinus molitorella</name>
    <name type="common">mud carp</name>
    <dbReference type="NCBI Taxonomy" id="172907"/>
    <lineage>
        <taxon>Eukaryota</taxon>
        <taxon>Metazoa</taxon>
        <taxon>Chordata</taxon>
        <taxon>Craniata</taxon>
        <taxon>Vertebrata</taxon>
        <taxon>Euteleostomi</taxon>
        <taxon>Actinopterygii</taxon>
        <taxon>Neopterygii</taxon>
        <taxon>Teleostei</taxon>
        <taxon>Ostariophysi</taxon>
        <taxon>Cypriniformes</taxon>
        <taxon>Cyprinidae</taxon>
        <taxon>Labeoninae</taxon>
        <taxon>Labeonini</taxon>
        <taxon>Cirrhinus</taxon>
    </lineage>
</organism>
<feature type="region of interest" description="Disordered" evidence="1">
    <location>
        <begin position="70"/>
        <end position="89"/>
    </location>
</feature>